<dbReference type="InterPro" id="IPR017853">
    <property type="entry name" value="GH"/>
</dbReference>
<proteinExistence type="predicted"/>
<dbReference type="SUPFAM" id="SSF51445">
    <property type="entry name" value="(Trans)glycosidases"/>
    <property type="match status" value="1"/>
</dbReference>
<comment type="caution">
    <text evidence="1">The sequence shown here is derived from an EMBL/GenBank/DDBJ whole genome shotgun (WGS) entry which is preliminary data.</text>
</comment>
<keyword evidence="2" id="KW-1185">Reference proteome</keyword>
<gene>
    <name evidence="1" type="ORF">JM946_00160</name>
</gene>
<dbReference type="Gene3D" id="3.20.20.80">
    <property type="entry name" value="Glycosidases"/>
    <property type="match status" value="1"/>
</dbReference>
<dbReference type="Proteomes" id="UP000661077">
    <property type="component" value="Unassembled WGS sequence"/>
</dbReference>
<dbReference type="EMBL" id="JAEVLS010000001">
    <property type="protein sequence ID" value="MBM0103132.1"/>
    <property type="molecule type" value="Genomic_DNA"/>
</dbReference>
<sequence>MTRLFRSFFQGGFECSTHRRADGVRLDLIASSGHDDLVLDDYLQLSSRGIFTVRDGVRWHLIERSPGEYDWSSFVPMLRAAHAAGVQVIWDLCHYGYPDHVDIWSEDFVDAFGSFAREAAIVALQENDPAPLFCPINEISYWAWAGAQTGRINPVTFERGAELKRQLVRASIAAIRAIRSVAPDARFIVAEPLINVVSGSCEQEHVDRAEEYRQSQFEVHDMLTGERDPQLGGRPEFLDIVGVNFYPDNQWYLGGSTIPLGHHAYRPLHEMLHEVYRRYRRPLLISETGAEGRVKHYWLSQICEEVRLAIDDGLPVQGICLYPIVDYHGWDNHRICQVGLLSLPDEAGTRRSCELLDRELRRQQLAISRTRTSDLFIEEQRA</sequence>
<protein>
    <submittedName>
        <fullName evidence="1">Beta-glucosidase</fullName>
    </submittedName>
</protein>
<accession>A0ABS1WQA6</accession>
<reference evidence="1 2" key="1">
    <citation type="journal article" date="2021" name="Int. J. Syst. Evol. Microbiol.">
        <title>Steroidobacter gossypii sp. nov., isolated from soil of cotton cropping field.</title>
        <authorList>
            <person name="Huang R."/>
            <person name="Yang S."/>
            <person name="Zhen C."/>
            <person name="Liu W."/>
        </authorList>
    </citation>
    <scope>NUCLEOTIDE SEQUENCE [LARGE SCALE GENOMIC DNA]</scope>
    <source>
        <strain evidence="1 2">S1-65</strain>
    </source>
</reference>
<evidence type="ECO:0000313" key="2">
    <source>
        <dbReference type="Proteomes" id="UP000661077"/>
    </source>
</evidence>
<dbReference type="RefSeq" id="WP_203165118.1">
    <property type="nucleotide sequence ID" value="NZ_JAEVLS010000001.1"/>
</dbReference>
<name>A0ABS1WQA6_9GAMM</name>
<organism evidence="1 2">
    <name type="scientific">Steroidobacter gossypii</name>
    <dbReference type="NCBI Taxonomy" id="2805490"/>
    <lineage>
        <taxon>Bacteria</taxon>
        <taxon>Pseudomonadati</taxon>
        <taxon>Pseudomonadota</taxon>
        <taxon>Gammaproteobacteria</taxon>
        <taxon>Steroidobacterales</taxon>
        <taxon>Steroidobacteraceae</taxon>
        <taxon>Steroidobacter</taxon>
    </lineage>
</organism>
<evidence type="ECO:0000313" key="1">
    <source>
        <dbReference type="EMBL" id="MBM0103132.1"/>
    </source>
</evidence>